<dbReference type="SUPFAM" id="SSF54593">
    <property type="entry name" value="Glyoxalase/Bleomycin resistance protein/Dihydroxybiphenyl dioxygenase"/>
    <property type="match status" value="1"/>
</dbReference>
<name>A0A0F4XW04_9PSED</name>
<dbReference type="PATRIC" id="fig|132476.4.peg.293"/>
<reference evidence="2 3" key="1">
    <citation type="submission" date="2015-03" db="EMBL/GenBank/DDBJ databases">
        <title>Pseudomonas fluorescens 1855-344 Genome sequencing and assembly.</title>
        <authorList>
            <person name="Eng W.W.H."/>
            <person name="Gan H.M."/>
            <person name="Savka M.A."/>
        </authorList>
    </citation>
    <scope>NUCLEOTIDE SEQUENCE [LARGE SCALE GENOMIC DNA]</scope>
    <source>
        <strain evidence="2 3">1855-344</strain>
    </source>
</reference>
<accession>A0A0F4XW04</accession>
<dbReference type="InterPro" id="IPR037523">
    <property type="entry name" value="VOC_core"/>
</dbReference>
<dbReference type="Pfam" id="PF13669">
    <property type="entry name" value="Glyoxalase_4"/>
    <property type="match status" value="1"/>
</dbReference>
<dbReference type="Gene3D" id="3.10.180.10">
    <property type="entry name" value="2,3-Dihydroxybiphenyl 1,2-Dioxygenase, domain 1"/>
    <property type="match status" value="1"/>
</dbReference>
<evidence type="ECO:0000259" key="1">
    <source>
        <dbReference type="PROSITE" id="PS51819"/>
    </source>
</evidence>
<dbReference type="InterPro" id="IPR029068">
    <property type="entry name" value="Glyas_Bleomycin-R_OHBP_Dase"/>
</dbReference>
<proteinExistence type="predicted"/>
<evidence type="ECO:0000313" key="2">
    <source>
        <dbReference type="EMBL" id="KKA10011.1"/>
    </source>
</evidence>
<feature type="domain" description="VOC" evidence="1">
    <location>
        <begin position="10"/>
        <end position="146"/>
    </location>
</feature>
<protein>
    <recommendedName>
        <fullName evidence="1">VOC domain-containing protein</fullName>
    </recommendedName>
</protein>
<dbReference type="Proteomes" id="UP000033662">
    <property type="component" value="Unassembled WGS sequence"/>
</dbReference>
<dbReference type="EMBL" id="JZXC01000001">
    <property type="protein sequence ID" value="KKA10011.1"/>
    <property type="molecule type" value="Genomic_DNA"/>
</dbReference>
<sequence>MSDLAKPFGPIMQIAYVVDDLEVAIEHWTTVIGVGPFLMLEGLQFTDGYYLGSPLNLKMSAAMAYSDGFQIELIKQHDDTPTIFTQRRSAQGVHHLAVLTDDLDASLAYLEARGGRPLQGAQVPGGGRVAYVDVGGTTGILELAELTPATLQLFEMIREAGQHWDGQQKIMTL</sequence>
<evidence type="ECO:0000313" key="3">
    <source>
        <dbReference type="Proteomes" id="UP000033662"/>
    </source>
</evidence>
<organism evidence="2 3">
    <name type="scientific">Pseudomonas kilonensis</name>
    <dbReference type="NCBI Taxonomy" id="132476"/>
    <lineage>
        <taxon>Bacteria</taxon>
        <taxon>Pseudomonadati</taxon>
        <taxon>Pseudomonadota</taxon>
        <taxon>Gammaproteobacteria</taxon>
        <taxon>Pseudomonadales</taxon>
        <taxon>Pseudomonadaceae</taxon>
        <taxon>Pseudomonas</taxon>
    </lineage>
</organism>
<comment type="caution">
    <text evidence="2">The sequence shown here is derived from an EMBL/GenBank/DDBJ whole genome shotgun (WGS) entry which is preliminary data.</text>
</comment>
<dbReference type="OrthoDB" id="9792173at2"/>
<gene>
    <name evidence="2" type="ORF">VP02_01325</name>
</gene>
<dbReference type="PROSITE" id="PS51819">
    <property type="entry name" value="VOC"/>
    <property type="match status" value="1"/>
</dbReference>
<dbReference type="AlphaFoldDB" id="A0A0F4XW04"/>